<organism evidence="1 2">
    <name type="scientific">Fulvivirga imtechensis AK7</name>
    <dbReference type="NCBI Taxonomy" id="1237149"/>
    <lineage>
        <taxon>Bacteria</taxon>
        <taxon>Pseudomonadati</taxon>
        <taxon>Bacteroidota</taxon>
        <taxon>Cytophagia</taxon>
        <taxon>Cytophagales</taxon>
        <taxon>Fulvivirgaceae</taxon>
        <taxon>Fulvivirga</taxon>
    </lineage>
</organism>
<dbReference type="Proteomes" id="UP000011135">
    <property type="component" value="Unassembled WGS sequence"/>
</dbReference>
<protein>
    <submittedName>
        <fullName evidence="1">Uncharacterized protein</fullName>
    </submittedName>
</protein>
<proteinExistence type="predicted"/>
<dbReference type="EMBL" id="AMZN01000036">
    <property type="protein sequence ID" value="ELR71648.1"/>
    <property type="molecule type" value="Genomic_DNA"/>
</dbReference>
<evidence type="ECO:0000313" key="2">
    <source>
        <dbReference type="Proteomes" id="UP000011135"/>
    </source>
</evidence>
<evidence type="ECO:0000313" key="1">
    <source>
        <dbReference type="EMBL" id="ELR71648.1"/>
    </source>
</evidence>
<gene>
    <name evidence="1" type="ORF">C900_02456</name>
</gene>
<sequence length="81" mass="8206">MKNSTFATDPSLSEALAAIVTEAPALKVALLAGLVMLTEGRLFGGGVEPPYSYAPISGADPSKVKPIFTPASINGLPAFGT</sequence>
<reference evidence="1 2" key="1">
    <citation type="submission" date="2012-12" db="EMBL/GenBank/DDBJ databases">
        <title>Genome assembly of Fulvivirga imtechensis AK7.</title>
        <authorList>
            <person name="Nupur N."/>
            <person name="Khatri I."/>
            <person name="Kumar R."/>
            <person name="Subramanian S."/>
            <person name="Pinnaka A."/>
        </authorList>
    </citation>
    <scope>NUCLEOTIDE SEQUENCE [LARGE SCALE GENOMIC DNA]</scope>
    <source>
        <strain evidence="1 2">AK7</strain>
    </source>
</reference>
<keyword evidence="2" id="KW-1185">Reference proteome</keyword>
<name>L8JTS6_9BACT</name>
<accession>L8JTS6</accession>
<comment type="caution">
    <text evidence="1">The sequence shown here is derived from an EMBL/GenBank/DDBJ whole genome shotgun (WGS) entry which is preliminary data.</text>
</comment>
<dbReference type="AlphaFoldDB" id="L8JTS6"/>